<protein>
    <submittedName>
        <fullName evidence="1">Maltose/maltodextrin ABC transporter</fullName>
    </submittedName>
</protein>
<dbReference type="Proteomes" id="UP000031670">
    <property type="component" value="Unassembled WGS sequence"/>
</dbReference>
<accession>A0A0B8PDX2</accession>
<evidence type="ECO:0000313" key="1">
    <source>
        <dbReference type="EMBL" id="GAM64491.1"/>
    </source>
</evidence>
<name>A0A0B8PDX2_9VIBR</name>
<reference evidence="1 2" key="2">
    <citation type="submission" date="2015-01" db="EMBL/GenBank/DDBJ databases">
        <authorList>
            <consortium name="NBRP consortium"/>
            <person name="Sawabe T."/>
            <person name="Meirelles P."/>
            <person name="Feng G."/>
            <person name="Sayaka M."/>
            <person name="Hattori M."/>
            <person name="Ohkuma M."/>
        </authorList>
    </citation>
    <scope>NUCLEOTIDE SEQUENCE [LARGE SCALE GENOMIC DNA]</scope>
    <source>
        <strain evidence="1 2">JCM19232</strain>
    </source>
</reference>
<reference evidence="1 2" key="1">
    <citation type="submission" date="2015-01" db="EMBL/GenBank/DDBJ databases">
        <title>Vibrio sp. C5 JCM 19232 whole genome shotgun sequence.</title>
        <authorList>
            <person name="Sawabe T."/>
            <person name="Meirelles P."/>
            <person name="Feng G."/>
            <person name="Sayaka M."/>
            <person name="Hattori M."/>
            <person name="Ohkuma M."/>
        </authorList>
    </citation>
    <scope>NUCLEOTIDE SEQUENCE [LARGE SCALE GENOMIC DNA]</scope>
    <source>
        <strain evidence="1 2">JCM19232</strain>
    </source>
</reference>
<gene>
    <name evidence="1" type="ORF">JCM19232_1161</name>
</gene>
<dbReference type="AlphaFoldDB" id="A0A0B8PDX2"/>
<dbReference type="EMBL" id="BBSA01000013">
    <property type="protein sequence ID" value="GAM64491.1"/>
    <property type="molecule type" value="Genomic_DNA"/>
</dbReference>
<evidence type="ECO:0000313" key="2">
    <source>
        <dbReference type="Proteomes" id="UP000031670"/>
    </source>
</evidence>
<organism evidence="1 2">
    <name type="scientific">Vibrio ishigakensis</name>
    <dbReference type="NCBI Taxonomy" id="1481914"/>
    <lineage>
        <taxon>Bacteria</taxon>
        <taxon>Pseudomonadati</taxon>
        <taxon>Pseudomonadota</taxon>
        <taxon>Gammaproteobacteria</taxon>
        <taxon>Vibrionales</taxon>
        <taxon>Vibrionaceae</taxon>
        <taxon>Vibrio</taxon>
    </lineage>
</organism>
<sequence length="37" mass="4133">MSAGINSASPNDDLAVEFLENYLFKDESLKLMNDDKP</sequence>
<proteinExistence type="predicted"/>
<dbReference type="Gene3D" id="3.40.190.10">
    <property type="entry name" value="Periplasmic binding protein-like II"/>
    <property type="match status" value="1"/>
</dbReference>
<comment type="caution">
    <text evidence="1">The sequence shown here is derived from an EMBL/GenBank/DDBJ whole genome shotgun (WGS) entry which is preliminary data.</text>
</comment>